<organism evidence="2 3">
    <name type="scientific">Cinchona calisaya</name>
    <dbReference type="NCBI Taxonomy" id="153742"/>
    <lineage>
        <taxon>Eukaryota</taxon>
        <taxon>Viridiplantae</taxon>
        <taxon>Streptophyta</taxon>
        <taxon>Embryophyta</taxon>
        <taxon>Tracheophyta</taxon>
        <taxon>Spermatophyta</taxon>
        <taxon>Magnoliopsida</taxon>
        <taxon>eudicotyledons</taxon>
        <taxon>Gunneridae</taxon>
        <taxon>Pentapetalae</taxon>
        <taxon>asterids</taxon>
        <taxon>lamiids</taxon>
        <taxon>Gentianales</taxon>
        <taxon>Rubiaceae</taxon>
        <taxon>Cinchonoideae</taxon>
        <taxon>Cinchoneae</taxon>
        <taxon>Cinchona</taxon>
    </lineage>
</organism>
<protein>
    <recommendedName>
        <fullName evidence="4">LisH domain-containing protein</fullName>
    </recommendedName>
</protein>
<reference evidence="2 3" key="1">
    <citation type="submission" date="2024-11" db="EMBL/GenBank/DDBJ databases">
        <title>A near-complete genome assembly of Cinchona calisaya.</title>
        <authorList>
            <person name="Lian D.C."/>
            <person name="Zhao X.W."/>
            <person name="Wei L."/>
        </authorList>
    </citation>
    <scope>NUCLEOTIDE SEQUENCE [LARGE SCALE GENOMIC DNA]</scope>
    <source>
        <tissue evidence="2">Nenye</tissue>
    </source>
</reference>
<gene>
    <name evidence="2" type="ORF">ACH5RR_013954</name>
</gene>
<feature type="compositionally biased region" description="Low complexity" evidence="1">
    <location>
        <begin position="135"/>
        <end position="146"/>
    </location>
</feature>
<feature type="compositionally biased region" description="Polar residues" evidence="1">
    <location>
        <begin position="123"/>
        <end position="132"/>
    </location>
</feature>
<dbReference type="AlphaFoldDB" id="A0ABD3A1J5"/>
<sequence length="201" mass="22253">MESIKTLNSLVMKFLTELHLTQSVADFVQAMDNPAVDLRQLDSAREFQLYFEAAYSAQCPADVASPTVIATLNSLVMKYLTELDLADSVVAFVKATADASPNLQLSESAKAFKRYFDARFAPNQNADGSENQLEAAMKSPSKAASPPHDDHELMPPFNLPTPPRNIDYLVAPLHPINFRLKFTEDGKDLYIVKPPPPPEED</sequence>
<dbReference type="Proteomes" id="UP001630127">
    <property type="component" value="Unassembled WGS sequence"/>
</dbReference>
<evidence type="ECO:0008006" key="4">
    <source>
        <dbReference type="Google" id="ProtNLM"/>
    </source>
</evidence>
<dbReference type="EMBL" id="JBJUIK010000006">
    <property type="protein sequence ID" value="KAL3525582.1"/>
    <property type="molecule type" value="Genomic_DNA"/>
</dbReference>
<proteinExistence type="predicted"/>
<evidence type="ECO:0000256" key="1">
    <source>
        <dbReference type="SAM" id="MobiDB-lite"/>
    </source>
</evidence>
<name>A0ABD3A1J5_9GENT</name>
<accession>A0ABD3A1J5</accession>
<keyword evidence="3" id="KW-1185">Reference proteome</keyword>
<comment type="caution">
    <text evidence="2">The sequence shown here is derived from an EMBL/GenBank/DDBJ whole genome shotgun (WGS) entry which is preliminary data.</text>
</comment>
<feature type="region of interest" description="Disordered" evidence="1">
    <location>
        <begin position="123"/>
        <end position="156"/>
    </location>
</feature>
<evidence type="ECO:0000313" key="3">
    <source>
        <dbReference type="Proteomes" id="UP001630127"/>
    </source>
</evidence>
<evidence type="ECO:0000313" key="2">
    <source>
        <dbReference type="EMBL" id="KAL3525582.1"/>
    </source>
</evidence>